<dbReference type="AlphaFoldDB" id="A0A0E9TRY9"/>
<accession>A0A0E9TRY9</accession>
<evidence type="ECO:0000313" key="1">
    <source>
        <dbReference type="EMBL" id="JAH56469.1"/>
    </source>
</evidence>
<reference evidence="1" key="1">
    <citation type="submission" date="2014-11" db="EMBL/GenBank/DDBJ databases">
        <authorList>
            <person name="Amaro Gonzalez C."/>
        </authorList>
    </citation>
    <scope>NUCLEOTIDE SEQUENCE</scope>
</reference>
<proteinExistence type="predicted"/>
<dbReference type="EMBL" id="GBXM01052108">
    <property type="protein sequence ID" value="JAH56469.1"/>
    <property type="molecule type" value="Transcribed_RNA"/>
</dbReference>
<sequence length="20" mass="2268">MANSQFSISYFPVFVPMQSS</sequence>
<name>A0A0E9TRY9_ANGAN</name>
<organism evidence="1">
    <name type="scientific">Anguilla anguilla</name>
    <name type="common">European freshwater eel</name>
    <name type="synonym">Muraena anguilla</name>
    <dbReference type="NCBI Taxonomy" id="7936"/>
    <lineage>
        <taxon>Eukaryota</taxon>
        <taxon>Metazoa</taxon>
        <taxon>Chordata</taxon>
        <taxon>Craniata</taxon>
        <taxon>Vertebrata</taxon>
        <taxon>Euteleostomi</taxon>
        <taxon>Actinopterygii</taxon>
        <taxon>Neopterygii</taxon>
        <taxon>Teleostei</taxon>
        <taxon>Anguilliformes</taxon>
        <taxon>Anguillidae</taxon>
        <taxon>Anguilla</taxon>
    </lineage>
</organism>
<reference evidence="1" key="2">
    <citation type="journal article" date="2015" name="Fish Shellfish Immunol.">
        <title>Early steps in the European eel (Anguilla anguilla)-Vibrio vulnificus interaction in the gills: Role of the RtxA13 toxin.</title>
        <authorList>
            <person name="Callol A."/>
            <person name="Pajuelo D."/>
            <person name="Ebbesson L."/>
            <person name="Teles M."/>
            <person name="MacKenzie S."/>
            <person name="Amaro C."/>
        </authorList>
    </citation>
    <scope>NUCLEOTIDE SEQUENCE</scope>
</reference>
<protein>
    <submittedName>
        <fullName evidence="1">Uncharacterized protein</fullName>
    </submittedName>
</protein>